<keyword evidence="2" id="KW-1185">Reference proteome</keyword>
<name>A0ABT4BFF1_9ACTN</name>
<reference evidence="1" key="1">
    <citation type="submission" date="2022-11" db="EMBL/GenBank/DDBJ databases">
        <authorList>
            <person name="Somphong A."/>
            <person name="Phongsopitanun W."/>
        </authorList>
    </citation>
    <scope>NUCLEOTIDE SEQUENCE</scope>
    <source>
        <strain evidence="1">Pm04-4</strain>
    </source>
</reference>
<organism evidence="1 2">
    <name type="scientific">Paractinoplanes pyxinae</name>
    <dbReference type="NCBI Taxonomy" id="2997416"/>
    <lineage>
        <taxon>Bacteria</taxon>
        <taxon>Bacillati</taxon>
        <taxon>Actinomycetota</taxon>
        <taxon>Actinomycetes</taxon>
        <taxon>Micromonosporales</taxon>
        <taxon>Micromonosporaceae</taxon>
        <taxon>Paractinoplanes</taxon>
    </lineage>
</organism>
<evidence type="ECO:0000313" key="1">
    <source>
        <dbReference type="EMBL" id="MCY1145268.1"/>
    </source>
</evidence>
<protein>
    <recommendedName>
        <fullName evidence="3">Serpin (Serine protease inhibitor)</fullName>
    </recommendedName>
</protein>
<dbReference type="EMBL" id="JAPNTZ010000025">
    <property type="protein sequence ID" value="MCY1145268.1"/>
    <property type="molecule type" value="Genomic_DNA"/>
</dbReference>
<proteinExistence type="predicted"/>
<comment type="caution">
    <text evidence="1">The sequence shown here is derived from an EMBL/GenBank/DDBJ whole genome shotgun (WGS) entry which is preliminary data.</text>
</comment>
<evidence type="ECO:0000313" key="2">
    <source>
        <dbReference type="Proteomes" id="UP001151002"/>
    </source>
</evidence>
<dbReference type="RefSeq" id="WP_267569882.1">
    <property type="nucleotide sequence ID" value="NZ_JAPNTZ010000025.1"/>
</dbReference>
<sequence>MTTEVAHAVARYAERFHAAAGDRHTVASPLGAWLLLALCGSAVKDAADGGRTNKSAAGEELAAVLGMELAEAAAAAKALLQDPHPLVPGAAAVWHQPGRATDALLEWGATLPATTATGPLPAPAELNEWARVNTLDLIDKFLVPASPGTLLVMASALATRISWAIPFGVAPARALGRASEWAGRLTRVLRSPDEGHKSFIASTDRAGDVVVHITDAEAGGSRKPGLFVVSVAAVPDVAPADVLAVAHDIALSRGDSRRSLFDLPLGESALWTITEEPVLTRASDGREERYRAVLPCWSANDEHDLSSAGLGFPAATRVLAPLLGATGPDFKAKQSTMAKYGRYGFEAAALTGFSVMESVPEEGVARTAELRFGHPYAVVAVATDYRSSDSTGPWHGLPVFSAWVCEPEDVPESEAA</sequence>
<accession>A0ABT4BFF1</accession>
<gene>
    <name evidence="1" type="ORF">OWR29_45330</name>
</gene>
<evidence type="ECO:0008006" key="3">
    <source>
        <dbReference type="Google" id="ProtNLM"/>
    </source>
</evidence>
<dbReference type="Proteomes" id="UP001151002">
    <property type="component" value="Unassembled WGS sequence"/>
</dbReference>